<dbReference type="AlphaFoldDB" id="A0A8B8AYF5"/>
<evidence type="ECO:0000313" key="2">
    <source>
        <dbReference type="Proteomes" id="UP000694844"/>
    </source>
</evidence>
<keyword evidence="2" id="KW-1185">Reference proteome</keyword>
<gene>
    <name evidence="3" type="primary">LOC111105371</name>
</gene>
<keyword evidence="1" id="KW-1133">Transmembrane helix</keyword>
<dbReference type="GeneID" id="111105371"/>
<keyword evidence="1" id="KW-0472">Membrane</keyword>
<reference evidence="3" key="1">
    <citation type="submission" date="2025-08" db="UniProtKB">
        <authorList>
            <consortium name="RefSeq"/>
        </authorList>
    </citation>
    <scope>IDENTIFICATION</scope>
    <source>
        <tissue evidence="3">Whole sample</tissue>
    </source>
</reference>
<organism evidence="2 3">
    <name type="scientific">Crassostrea virginica</name>
    <name type="common">Eastern oyster</name>
    <dbReference type="NCBI Taxonomy" id="6565"/>
    <lineage>
        <taxon>Eukaryota</taxon>
        <taxon>Metazoa</taxon>
        <taxon>Spiralia</taxon>
        <taxon>Lophotrochozoa</taxon>
        <taxon>Mollusca</taxon>
        <taxon>Bivalvia</taxon>
        <taxon>Autobranchia</taxon>
        <taxon>Pteriomorphia</taxon>
        <taxon>Ostreida</taxon>
        <taxon>Ostreoidea</taxon>
        <taxon>Ostreidae</taxon>
        <taxon>Crassostrea</taxon>
    </lineage>
</organism>
<evidence type="ECO:0000313" key="3">
    <source>
        <dbReference type="RefSeq" id="XP_022295339.1"/>
    </source>
</evidence>
<accession>A0A8B8AYF5</accession>
<dbReference type="Proteomes" id="UP000694844">
    <property type="component" value="Chromosome 7"/>
</dbReference>
<evidence type="ECO:0000256" key="1">
    <source>
        <dbReference type="SAM" id="Phobius"/>
    </source>
</evidence>
<name>A0A8B8AYF5_CRAVI</name>
<sequence>MTSFLRVFSIYGAFLSFTKTKGGCPLKGTSETYIMRTCDGSYTSGRNAYVDFYQIKQPCTCTFKASFSGYLLVTAISDGYYDCRNEVIVSHGTTSSVFNCRIAYPSSIVLTVVNNKTVVNVKAEYIQNYTSGDFPVCLGINENGGLGGIVSVQCGNVTTTGETTPYTSTSKSTTSLTTLSTFESSKTSLEIISKMTTKTNHVSDKITKRPISTRISTPKCTSASHANSLTLQITLACFVVISVVLAVLSVYLYIQLKFRIQSVNEKGNTCSKNSKRTRIGTNTDNYTELGLENVTAEPENQYESLARQENYANLNLT</sequence>
<protein>
    <submittedName>
        <fullName evidence="3">Uncharacterized protein LOC111105371 isoform X1</fullName>
    </submittedName>
</protein>
<proteinExistence type="predicted"/>
<feature type="transmembrane region" description="Helical" evidence="1">
    <location>
        <begin position="229"/>
        <end position="254"/>
    </location>
</feature>
<dbReference type="RefSeq" id="XP_022295339.1">
    <property type="nucleotide sequence ID" value="XM_022439631.1"/>
</dbReference>
<keyword evidence="1" id="KW-0812">Transmembrane</keyword>
<dbReference type="KEGG" id="cvn:111105371"/>